<organism evidence="4 5">
    <name type="scientific">Allopusillimonas soli</name>
    <dbReference type="NCBI Taxonomy" id="659016"/>
    <lineage>
        <taxon>Bacteria</taxon>
        <taxon>Pseudomonadati</taxon>
        <taxon>Pseudomonadota</taxon>
        <taxon>Betaproteobacteria</taxon>
        <taxon>Burkholderiales</taxon>
        <taxon>Alcaligenaceae</taxon>
        <taxon>Allopusillimonas</taxon>
    </lineage>
</organism>
<accession>A0A853F6N3</accession>
<feature type="signal peptide" evidence="2">
    <location>
        <begin position="1"/>
        <end position="31"/>
    </location>
</feature>
<keyword evidence="1 2" id="KW-0732">Signal</keyword>
<keyword evidence="5" id="KW-1185">Reference proteome</keyword>
<protein>
    <submittedName>
        <fullName evidence="4">Transporter substrate-binding domain-containing protein</fullName>
    </submittedName>
</protein>
<evidence type="ECO:0000313" key="4">
    <source>
        <dbReference type="EMBL" id="NYT36235.1"/>
    </source>
</evidence>
<evidence type="ECO:0000313" key="5">
    <source>
        <dbReference type="Proteomes" id="UP000580517"/>
    </source>
</evidence>
<dbReference type="PANTHER" id="PTHR35936">
    <property type="entry name" value="MEMBRANE-BOUND LYTIC MUREIN TRANSGLYCOSYLASE F"/>
    <property type="match status" value="1"/>
</dbReference>
<dbReference type="PANTHER" id="PTHR35936:SF35">
    <property type="entry name" value="L-CYSTINE-BINDING PROTEIN TCYJ"/>
    <property type="match status" value="1"/>
</dbReference>
<dbReference type="SUPFAM" id="SSF53850">
    <property type="entry name" value="Periplasmic binding protein-like II"/>
    <property type="match status" value="1"/>
</dbReference>
<evidence type="ECO:0000259" key="3">
    <source>
        <dbReference type="SMART" id="SM00062"/>
    </source>
</evidence>
<gene>
    <name evidence="4" type="ORF">H0A68_05065</name>
</gene>
<dbReference type="SMART" id="SM00062">
    <property type="entry name" value="PBPb"/>
    <property type="match status" value="1"/>
</dbReference>
<reference evidence="4 5" key="1">
    <citation type="submission" date="2020-07" db="EMBL/GenBank/DDBJ databases">
        <title>Taxonomic revisions and descriptions of new bacterial species based on genomic comparisons in the high-G+C-content subgroup of the family Alcaligenaceae.</title>
        <authorList>
            <person name="Szabo A."/>
            <person name="Felfoldi T."/>
        </authorList>
    </citation>
    <scope>NUCLEOTIDE SEQUENCE [LARGE SCALE GENOMIC DNA]</scope>
    <source>
        <strain evidence="4 5">DSM 25264</strain>
    </source>
</reference>
<evidence type="ECO:0000256" key="1">
    <source>
        <dbReference type="ARBA" id="ARBA00022729"/>
    </source>
</evidence>
<feature type="domain" description="Solute-binding protein family 3/N-terminal" evidence="3">
    <location>
        <begin position="43"/>
        <end position="264"/>
    </location>
</feature>
<dbReference type="Proteomes" id="UP000580517">
    <property type="component" value="Unassembled WGS sequence"/>
</dbReference>
<feature type="chain" id="PRO_5032980267" evidence="2">
    <location>
        <begin position="32"/>
        <end position="284"/>
    </location>
</feature>
<proteinExistence type="predicted"/>
<dbReference type="Pfam" id="PF00497">
    <property type="entry name" value="SBP_bac_3"/>
    <property type="match status" value="1"/>
</dbReference>
<dbReference type="EMBL" id="JACCEW010000001">
    <property type="protein sequence ID" value="NYT36235.1"/>
    <property type="molecule type" value="Genomic_DNA"/>
</dbReference>
<name>A0A853F6N3_9BURK</name>
<dbReference type="AlphaFoldDB" id="A0A853F6N3"/>
<evidence type="ECO:0000256" key="2">
    <source>
        <dbReference type="SAM" id="SignalP"/>
    </source>
</evidence>
<comment type="caution">
    <text evidence="4">The sequence shown here is derived from an EMBL/GenBank/DDBJ whole genome shotgun (WGS) entry which is preliminary data.</text>
</comment>
<sequence>MYSLTSTASTKNMLKTGLCALFLTAAACAHAGDSLDRIMNTQVIRIANTQTSPPWSMLGADNKPTGYDVAVAKELAKRMGVAKVEFVADTYKNFVSGLKTSKYDLVMNDLTPTTERKKQIDFSIPYGVEQFRIFVHKKDTDIVDQATLAGKRVGVSSGSSNESWSRAHLTNSDIRTYDNGSLIFRDLAIGRIDAVIISHFGGMKYANANNVPTKEVGQPLTYQLAAAGLAKNQPELLAAVNKGLESMLKDGTIEKLSKEFVGADYAMLESIEKAKAEIAAASGN</sequence>
<dbReference type="InterPro" id="IPR001638">
    <property type="entry name" value="Solute-binding_3/MltF_N"/>
</dbReference>
<dbReference type="OrthoDB" id="368476at2"/>
<dbReference type="Gene3D" id="3.40.190.10">
    <property type="entry name" value="Periplasmic binding protein-like II"/>
    <property type="match status" value="2"/>
</dbReference>